<evidence type="ECO:0000256" key="4">
    <source>
        <dbReference type="ARBA" id="ARBA00023216"/>
    </source>
</evidence>
<dbReference type="PRINTS" id="PR00196">
    <property type="entry name" value="ANNEXIN"/>
</dbReference>
<dbReference type="FunFam" id="1.10.220.10:FF:000002">
    <property type="entry name" value="Annexin"/>
    <property type="match status" value="1"/>
</dbReference>
<dbReference type="FunFam" id="1.10.220.10:FF:000005">
    <property type="entry name" value="Annexin"/>
    <property type="match status" value="1"/>
</dbReference>
<dbReference type="PROSITE" id="PS51897">
    <property type="entry name" value="ANNEXIN_2"/>
    <property type="match status" value="3"/>
</dbReference>
<dbReference type="RefSeq" id="XP_031025261.1">
    <property type="nucleotide sequence ID" value="XM_031168827.1"/>
</dbReference>
<dbReference type="GO" id="GO:0005886">
    <property type="term" value="C:plasma membrane"/>
    <property type="evidence" value="ECO:0007669"/>
    <property type="project" value="TreeGrafter"/>
</dbReference>
<dbReference type="SMART" id="SM00335">
    <property type="entry name" value="ANX"/>
    <property type="match status" value="3"/>
</dbReference>
<dbReference type="Pfam" id="PF00191">
    <property type="entry name" value="Annexin"/>
    <property type="match status" value="3"/>
</dbReference>
<name>A0A507C4Y2_9FUNG</name>
<feature type="region of interest" description="Disordered" evidence="6">
    <location>
        <begin position="63"/>
        <end position="84"/>
    </location>
</feature>
<dbReference type="GO" id="GO:0005737">
    <property type="term" value="C:cytoplasm"/>
    <property type="evidence" value="ECO:0007669"/>
    <property type="project" value="TreeGrafter"/>
</dbReference>
<keyword evidence="5" id="KW-0111">Calcium/phospholipid-binding</keyword>
<proteinExistence type="inferred from homology"/>
<evidence type="ECO:0000313" key="8">
    <source>
        <dbReference type="Proteomes" id="UP000319731"/>
    </source>
</evidence>
<evidence type="ECO:0008006" key="9">
    <source>
        <dbReference type="Google" id="ProtNLM"/>
    </source>
</evidence>
<dbReference type="GO" id="GO:0001786">
    <property type="term" value="F:phosphatidylserine binding"/>
    <property type="evidence" value="ECO:0007669"/>
    <property type="project" value="TreeGrafter"/>
</dbReference>
<comment type="similarity">
    <text evidence="1">Belongs to the annexin family.</text>
</comment>
<dbReference type="InterPro" id="IPR037104">
    <property type="entry name" value="Annexin_sf"/>
</dbReference>
<keyword evidence="3" id="KW-0106">Calcium</keyword>
<reference evidence="7 8" key="1">
    <citation type="journal article" date="2019" name="Sci. Rep.">
        <title>Comparative genomics of chytrid fungi reveal insights into the obligate biotrophic and pathogenic lifestyle of Synchytrium endobioticum.</title>
        <authorList>
            <person name="van de Vossenberg B.T.L.H."/>
            <person name="Warris S."/>
            <person name="Nguyen H.D.T."/>
            <person name="van Gent-Pelzer M.P.E."/>
            <person name="Joly D.L."/>
            <person name="van de Geest H.C."/>
            <person name="Bonants P.J.M."/>
            <person name="Smith D.S."/>
            <person name="Levesque C.A."/>
            <person name="van der Lee T.A.J."/>
        </authorList>
    </citation>
    <scope>NUCLEOTIDE SEQUENCE [LARGE SCALE GENOMIC DNA]</scope>
    <source>
        <strain evidence="7 8">JEL517</strain>
    </source>
</reference>
<gene>
    <name evidence="7" type="ORF">SmJEL517_g02899</name>
</gene>
<dbReference type="SUPFAM" id="SSF47874">
    <property type="entry name" value="Annexin"/>
    <property type="match status" value="1"/>
</dbReference>
<dbReference type="InterPro" id="IPR001464">
    <property type="entry name" value="Annexin"/>
</dbReference>
<dbReference type="OrthoDB" id="37886at2759"/>
<dbReference type="GeneID" id="42004124"/>
<accession>A0A507C4Y2</accession>
<dbReference type="GO" id="GO:0005544">
    <property type="term" value="F:calcium-dependent phospholipid binding"/>
    <property type="evidence" value="ECO:0007669"/>
    <property type="project" value="UniProtKB-KW"/>
</dbReference>
<dbReference type="Gene3D" id="1.10.220.10">
    <property type="entry name" value="Annexin"/>
    <property type="match status" value="3"/>
</dbReference>
<evidence type="ECO:0000256" key="2">
    <source>
        <dbReference type="ARBA" id="ARBA00022737"/>
    </source>
</evidence>
<evidence type="ECO:0000256" key="5">
    <source>
        <dbReference type="ARBA" id="ARBA00023302"/>
    </source>
</evidence>
<organism evidence="7 8">
    <name type="scientific">Synchytrium microbalum</name>
    <dbReference type="NCBI Taxonomy" id="1806994"/>
    <lineage>
        <taxon>Eukaryota</taxon>
        <taxon>Fungi</taxon>
        <taxon>Fungi incertae sedis</taxon>
        <taxon>Chytridiomycota</taxon>
        <taxon>Chytridiomycota incertae sedis</taxon>
        <taxon>Chytridiomycetes</taxon>
        <taxon>Synchytriales</taxon>
        <taxon>Synchytriaceae</taxon>
        <taxon>Synchytrium</taxon>
    </lineage>
</organism>
<dbReference type="GO" id="GO:0005509">
    <property type="term" value="F:calcium ion binding"/>
    <property type="evidence" value="ECO:0007669"/>
    <property type="project" value="InterPro"/>
</dbReference>
<keyword evidence="4" id="KW-0041">Annexin</keyword>
<dbReference type="Proteomes" id="UP000319731">
    <property type="component" value="Unassembled WGS sequence"/>
</dbReference>
<dbReference type="AlphaFoldDB" id="A0A507C4Y2"/>
<evidence type="ECO:0000256" key="1">
    <source>
        <dbReference type="ARBA" id="ARBA00007831"/>
    </source>
</evidence>
<keyword evidence="2" id="KW-0677">Repeat</keyword>
<comment type="caution">
    <text evidence="7">The sequence shown here is derived from an EMBL/GenBank/DDBJ whole genome shotgun (WGS) entry which is preliminary data.</text>
</comment>
<dbReference type="InterPro" id="IPR018502">
    <property type="entry name" value="Annexin_repeat"/>
</dbReference>
<keyword evidence="8" id="KW-1185">Reference proteome</keyword>
<protein>
    <recommendedName>
        <fullName evidence="9">Annexin</fullName>
    </recommendedName>
</protein>
<dbReference type="PANTHER" id="PTHR10502">
    <property type="entry name" value="ANNEXIN"/>
    <property type="match status" value="1"/>
</dbReference>
<dbReference type="EMBL" id="QEAO01000013">
    <property type="protein sequence ID" value="TPX34541.1"/>
    <property type="molecule type" value="Genomic_DNA"/>
</dbReference>
<evidence type="ECO:0000313" key="7">
    <source>
        <dbReference type="EMBL" id="TPX34541.1"/>
    </source>
</evidence>
<evidence type="ECO:0000256" key="6">
    <source>
        <dbReference type="SAM" id="MobiDB-lite"/>
    </source>
</evidence>
<sequence>MPFAFDIKIGGINIEIDINSGPNNGQLPMFNQIGNQQIHQNHHPMQPMQQMAMPIFQMPNQIKQEHHQEQHHNHHHHHPQHQEQQVFYPPPQMFQEVPAPVVYQAPAPIVEQVQAPVVVEAPAPIVERAPEPVVEQAPVAAALVVDLVPAMAALSVFETTVQPLSSQEVADLVLRAHTAMKGLGCDNASLINILGNLHASNAGQLNHAYKANYAKSLYEAVGNETSGNYGKLAELCCLPVAECAAIELKAAMKGAGTDESALIDVLVGCNNAEMAEIKAAFQALYSQNLEHQVAKETHGNFGKALIALLQGQRNEGGEWNVQDDVDLLYRSGEGRIGCDVGEFISVLCTRPGGHLRAVFEGYTRTHNKDIARVIKSETGSDLEHVLLAIVKSIRDHPAYIAESIESAMSGIGMDG</sequence>
<dbReference type="STRING" id="1806994.A0A507C4Y2"/>
<dbReference type="PANTHER" id="PTHR10502:SF102">
    <property type="entry name" value="ANNEXIN B11"/>
    <property type="match status" value="1"/>
</dbReference>
<evidence type="ECO:0000256" key="3">
    <source>
        <dbReference type="ARBA" id="ARBA00022837"/>
    </source>
</evidence>